<evidence type="ECO:0008006" key="3">
    <source>
        <dbReference type="Google" id="ProtNLM"/>
    </source>
</evidence>
<sequence>MKKTTKIILIIVLILIFGVFIHPKNVIYVPKIKGKVIDEKGNPVNEAVVSRIEELSSINKEHGYFEYTKYQSQTTKTDKNGFFELTEKSRIEWIHTPFDLPFAWCFGNFQIEKNGYKTYQTRFDEFREFHKDNCYACENIEFNPIITLKRK</sequence>
<evidence type="ECO:0000313" key="2">
    <source>
        <dbReference type="Proteomes" id="UP000561681"/>
    </source>
</evidence>
<keyword evidence="2" id="KW-1185">Reference proteome</keyword>
<proteinExistence type="predicted"/>
<dbReference type="RefSeq" id="WP_184166226.1">
    <property type="nucleotide sequence ID" value="NZ_JACHLD010000007.1"/>
</dbReference>
<dbReference type="Proteomes" id="UP000561681">
    <property type="component" value="Unassembled WGS sequence"/>
</dbReference>
<organism evidence="1 2">
    <name type="scientific">Flavobacterium nitrogenifigens</name>
    <dbReference type="NCBI Taxonomy" id="1617283"/>
    <lineage>
        <taxon>Bacteria</taxon>
        <taxon>Pseudomonadati</taxon>
        <taxon>Bacteroidota</taxon>
        <taxon>Flavobacteriia</taxon>
        <taxon>Flavobacteriales</taxon>
        <taxon>Flavobacteriaceae</taxon>
        <taxon>Flavobacterium</taxon>
    </lineage>
</organism>
<reference evidence="1 2" key="1">
    <citation type="submission" date="2020-08" db="EMBL/GenBank/DDBJ databases">
        <title>Functional genomics of gut bacteria from endangered species of beetles.</title>
        <authorList>
            <person name="Carlos-Shanley C."/>
        </authorList>
    </citation>
    <scope>NUCLEOTIDE SEQUENCE [LARGE SCALE GENOMIC DNA]</scope>
    <source>
        <strain evidence="1 2">S00142</strain>
    </source>
</reference>
<gene>
    <name evidence="1" type="ORF">HNP37_004034</name>
</gene>
<dbReference type="EMBL" id="JACHLD010000007">
    <property type="protein sequence ID" value="MBB4803954.1"/>
    <property type="molecule type" value="Genomic_DNA"/>
</dbReference>
<evidence type="ECO:0000313" key="1">
    <source>
        <dbReference type="EMBL" id="MBB4803954.1"/>
    </source>
</evidence>
<dbReference type="AlphaFoldDB" id="A0A7W7J0D3"/>
<comment type="caution">
    <text evidence="1">The sequence shown here is derived from an EMBL/GenBank/DDBJ whole genome shotgun (WGS) entry which is preliminary data.</text>
</comment>
<accession>A0A7W7J0D3</accession>
<name>A0A7W7J0D3_9FLAO</name>
<dbReference type="InterPro" id="IPR008969">
    <property type="entry name" value="CarboxyPept-like_regulatory"/>
</dbReference>
<protein>
    <recommendedName>
        <fullName evidence="3">Carboxypeptidase regulatory-like domain-containing protein</fullName>
    </recommendedName>
</protein>
<dbReference type="SUPFAM" id="SSF49464">
    <property type="entry name" value="Carboxypeptidase regulatory domain-like"/>
    <property type="match status" value="1"/>
</dbReference>